<sequence length="112" mass="12915">MTSLALGETRGSVRLLLTKNHPVPTPAFRTGAPLEVYLQSNIARDIGAAGMRAHRLMSRDGQRRRRRQVAGAQRVRRRQQLGVVALRGRHVGSLQPGYRHQHRVRWRRRQPW</sequence>
<organism evidence="2">
    <name type="scientific">Spodoptera frugiperda</name>
    <name type="common">Fall armyworm</name>
    <dbReference type="NCBI Taxonomy" id="7108"/>
    <lineage>
        <taxon>Eukaryota</taxon>
        <taxon>Metazoa</taxon>
        <taxon>Ecdysozoa</taxon>
        <taxon>Arthropoda</taxon>
        <taxon>Hexapoda</taxon>
        <taxon>Insecta</taxon>
        <taxon>Pterygota</taxon>
        <taxon>Neoptera</taxon>
        <taxon>Endopterygota</taxon>
        <taxon>Lepidoptera</taxon>
        <taxon>Glossata</taxon>
        <taxon>Ditrysia</taxon>
        <taxon>Noctuoidea</taxon>
        <taxon>Noctuidae</taxon>
        <taxon>Amphipyrinae</taxon>
        <taxon>Spodoptera</taxon>
    </lineage>
</organism>
<gene>
    <name evidence="2" type="ORF">SFRICE_015351</name>
</gene>
<evidence type="ECO:0000256" key="1">
    <source>
        <dbReference type="SAM" id="MobiDB-lite"/>
    </source>
</evidence>
<accession>A0A2H1V4Q5</accession>
<dbReference type="AlphaFoldDB" id="A0A2H1V4Q5"/>
<feature type="region of interest" description="Disordered" evidence="1">
    <location>
        <begin position="55"/>
        <end position="76"/>
    </location>
</feature>
<protein>
    <submittedName>
        <fullName evidence="2">SFRICE_015351</fullName>
    </submittedName>
</protein>
<name>A0A2H1V4Q5_SPOFR</name>
<reference evidence="2" key="1">
    <citation type="submission" date="2016-07" db="EMBL/GenBank/DDBJ databases">
        <authorList>
            <person name="Bretaudeau A."/>
        </authorList>
    </citation>
    <scope>NUCLEOTIDE SEQUENCE</scope>
    <source>
        <strain evidence="2">Rice</strain>
        <tissue evidence="2">Whole body</tissue>
    </source>
</reference>
<dbReference type="EMBL" id="ODYU01000659">
    <property type="protein sequence ID" value="SOQ35818.1"/>
    <property type="molecule type" value="Genomic_DNA"/>
</dbReference>
<proteinExistence type="predicted"/>
<evidence type="ECO:0000313" key="2">
    <source>
        <dbReference type="EMBL" id="SOQ35818.1"/>
    </source>
</evidence>